<dbReference type="InterPro" id="IPR036388">
    <property type="entry name" value="WH-like_DNA-bd_sf"/>
</dbReference>
<dbReference type="InterPro" id="IPR016032">
    <property type="entry name" value="Sig_transdc_resp-reg_C-effctor"/>
</dbReference>
<keyword evidence="4" id="KW-0472">Membrane</keyword>
<name>A0ABX7BRF6_9CAUL</name>
<dbReference type="SUPFAM" id="SSF46894">
    <property type="entry name" value="C-terminal effector domain of the bipartite response regulators"/>
    <property type="match status" value="1"/>
</dbReference>
<keyword evidence="1" id="KW-0805">Transcription regulation</keyword>
<feature type="domain" description="HTH luxR-type" evidence="5">
    <location>
        <begin position="1"/>
        <end position="63"/>
    </location>
</feature>
<dbReference type="PANTHER" id="PTHR44688:SF16">
    <property type="entry name" value="DNA-BINDING TRANSCRIPTIONAL ACTIVATOR DEVR_DOSR"/>
    <property type="match status" value="1"/>
</dbReference>
<protein>
    <submittedName>
        <fullName evidence="6">Helix-turn-helix transcriptional regulator</fullName>
    </submittedName>
</protein>
<keyword evidence="7" id="KW-1185">Reference proteome</keyword>
<keyword evidence="3" id="KW-0804">Transcription</keyword>
<organism evidence="6 7">
    <name type="scientific">Brevundimonas vitisensis</name>
    <dbReference type="NCBI Taxonomy" id="2800818"/>
    <lineage>
        <taxon>Bacteria</taxon>
        <taxon>Pseudomonadati</taxon>
        <taxon>Pseudomonadota</taxon>
        <taxon>Alphaproteobacteria</taxon>
        <taxon>Caulobacterales</taxon>
        <taxon>Caulobacteraceae</taxon>
        <taxon>Brevundimonas</taxon>
    </lineage>
</organism>
<dbReference type="RefSeq" id="WP_201103270.1">
    <property type="nucleotide sequence ID" value="NZ_CP067977.1"/>
</dbReference>
<keyword evidence="2" id="KW-0238">DNA-binding</keyword>
<evidence type="ECO:0000256" key="1">
    <source>
        <dbReference type="ARBA" id="ARBA00023015"/>
    </source>
</evidence>
<dbReference type="Proteomes" id="UP000595448">
    <property type="component" value="Chromosome"/>
</dbReference>
<keyword evidence="4" id="KW-0812">Transmembrane</keyword>
<dbReference type="CDD" id="cd06170">
    <property type="entry name" value="LuxR_C_like"/>
    <property type="match status" value="1"/>
</dbReference>
<evidence type="ECO:0000313" key="6">
    <source>
        <dbReference type="EMBL" id="QQQ18916.1"/>
    </source>
</evidence>
<evidence type="ECO:0000256" key="2">
    <source>
        <dbReference type="ARBA" id="ARBA00023125"/>
    </source>
</evidence>
<dbReference type="EMBL" id="CP067977">
    <property type="protein sequence ID" value="QQQ18916.1"/>
    <property type="molecule type" value="Genomic_DNA"/>
</dbReference>
<evidence type="ECO:0000256" key="4">
    <source>
        <dbReference type="SAM" id="Phobius"/>
    </source>
</evidence>
<keyword evidence="4" id="KW-1133">Transmembrane helix</keyword>
<gene>
    <name evidence="6" type="ORF">JIP62_01910</name>
</gene>
<sequence length="154" mass="16341">MTESPTPREMECLTLFVRGMLAKDIGTHLNIGTSTVQNHIASAYRKLGVSGRSAAARALGIDYLGQSIPMAPPPSPPPDAPVVGVDPPETKSGGSGLYELYVQLGNWRTPPRPRGGRFVLIFAGTMVVMAAVGAFFAIGAFVYGLVDLVHDMTR</sequence>
<feature type="transmembrane region" description="Helical" evidence="4">
    <location>
        <begin position="118"/>
        <end position="146"/>
    </location>
</feature>
<proteinExistence type="predicted"/>
<dbReference type="Gene3D" id="1.10.10.10">
    <property type="entry name" value="Winged helix-like DNA-binding domain superfamily/Winged helix DNA-binding domain"/>
    <property type="match status" value="1"/>
</dbReference>
<evidence type="ECO:0000313" key="7">
    <source>
        <dbReference type="Proteomes" id="UP000595448"/>
    </source>
</evidence>
<dbReference type="PRINTS" id="PR00038">
    <property type="entry name" value="HTHLUXR"/>
</dbReference>
<reference evidence="6 7" key="1">
    <citation type="submission" date="2021-01" db="EMBL/GenBank/DDBJ databases">
        <title>Brevundimonas vitis sp. nov., an bacterium isolated from grape (Vitis vinifera).</title>
        <authorList>
            <person name="Jiang L."/>
            <person name="Lee J."/>
        </authorList>
    </citation>
    <scope>NUCLEOTIDE SEQUENCE [LARGE SCALE GENOMIC DNA]</scope>
    <source>
        <strain evidence="6 7">GRTSA-9</strain>
    </source>
</reference>
<dbReference type="PROSITE" id="PS50043">
    <property type="entry name" value="HTH_LUXR_2"/>
    <property type="match status" value="1"/>
</dbReference>
<dbReference type="PROSITE" id="PS00622">
    <property type="entry name" value="HTH_LUXR_1"/>
    <property type="match status" value="1"/>
</dbReference>
<accession>A0ABX7BRF6</accession>
<dbReference type="Pfam" id="PF00196">
    <property type="entry name" value="GerE"/>
    <property type="match status" value="1"/>
</dbReference>
<dbReference type="PANTHER" id="PTHR44688">
    <property type="entry name" value="DNA-BINDING TRANSCRIPTIONAL ACTIVATOR DEVR_DOSR"/>
    <property type="match status" value="1"/>
</dbReference>
<evidence type="ECO:0000256" key="3">
    <source>
        <dbReference type="ARBA" id="ARBA00023163"/>
    </source>
</evidence>
<dbReference type="SMART" id="SM00421">
    <property type="entry name" value="HTH_LUXR"/>
    <property type="match status" value="1"/>
</dbReference>
<evidence type="ECO:0000259" key="5">
    <source>
        <dbReference type="PROSITE" id="PS50043"/>
    </source>
</evidence>
<dbReference type="InterPro" id="IPR000792">
    <property type="entry name" value="Tscrpt_reg_LuxR_C"/>
</dbReference>